<reference evidence="1 2" key="1">
    <citation type="submission" date="2021-01" db="EMBL/GenBank/DDBJ databases">
        <title>Genomic Encyclopedia of Type Strains, Phase IV (KMG-IV): sequencing the most valuable type-strain genomes for metagenomic binning, comparative biology and taxonomic classification.</title>
        <authorList>
            <person name="Goeker M."/>
        </authorList>
    </citation>
    <scope>NUCLEOTIDE SEQUENCE [LARGE SCALE GENOMIC DNA]</scope>
    <source>
        <strain evidence="1 2">DSM 105453</strain>
    </source>
</reference>
<accession>A0ABS2R2H5</accession>
<keyword evidence="2" id="KW-1185">Reference proteome</keyword>
<organism evidence="1 2">
    <name type="scientific">Siminovitchia thermophila</name>
    <dbReference type="NCBI Taxonomy" id="1245522"/>
    <lineage>
        <taxon>Bacteria</taxon>
        <taxon>Bacillati</taxon>
        <taxon>Bacillota</taxon>
        <taxon>Bacilli</taxon>
        <taxon>Bacillales</taxon>
        <taxon>Bacillaceae</taxon>
        <taxon>Siminovitchia</taxon>
    </lineage>
</organism>
<dbReference type="RefSeq" id="WP_077112908.1">
    <property type="nucleotide sequence ID" value="NZ_JAFBFH010000004.1"/>
</dbReference>
<protein>
    <submittedName>
        <fullName evidence="1">Uncharacterized protein</fullName>
    </submittedName>
</protein>
<gene>
    <name evidence="1" type="ORF">JOC94_000807</name>
</gene>
<name>A0ABS2R2H5_9BACI</name>
<comment type="caution">
    <text evidence="1">The sequence shown here is derived from an EMBL/GenBank/DDBJ whole genome shotgun (WGS) entry which is preliminary data.</text>
</comment>
<dbReference type="EMBL" id="JAFBFH010000004">
    <property type="protein sequence ID" value="MBM7713837.1"/>
    <property type="molecule type" value="Genomic_DNA"/>
</dbReference>
<dbReference type="Proteomes" id="UP000823485">
    <property type="component" value="Unassembled WGS sequence"/>
</dbReference>
<proteinExistence type="predicted"/>
<evidence type="ECO:0000313" key="2">
    <source>
        <dbReference type="Proteomes" id="UP000823485"/>
    </source>
</evidence>
<evidence type="ECO:0000313" key="1">
    <source>
        <dbReference type="EMBL" id="MBM7713837.1"/>
    </source>
</evidence>
<sequence length="61" mass="7442">MSNQKKEKVIHVDNLVIHAQNVDFVREQPHRDREELPRDPWAFFWGRPREEERLENESSSE</sequence>